<keyword evidence="4" id="KW-0812">Transmembrane</keyword>
<keyword evidence="9" id="KW-1185">Reference proteome</keyword>
<reference evidence="8 9" key="1">
    <citation type="submission" date="2018-08" db="EMBL/GenBank/DDBJ databases">
        <authorList>
            <person name="Laetsch R D."/>
            <person name="Stevens L."/>
            <person name="Kumar S."/>
            <person name="Blaxter L. M."/>
        </authorList>
    </citation>
    <scope>NUCLEOTIDE SEQUENCE [LARGE SCALE GENOMIC DNA]</scope>
</reference>
<dbReference type="GO" id="GO:0016887">
    <property type="term" value="F:ATP hydrolysis activity"/>
    <property type="evidence" value="ECO:0007669"/>
    <property type="project" value="InterPro"/>
</dbReference>
<comment type="similarity">
    <text evidence="2">Belongs to the ABC transporter superfamily. ABCG family. Eye pigment precursor importer (TC 3.A.1.204) subfamily.</text>
</comment>
<gene>
    <name evidence="8" type="ORF">NAV_LOCUS3370</name>
</gene>
<organism evidence="8 9">
    <name type="scientific">Acanthocheilonema viteae</name>
    <name type="common">Filarial nematode worm</name>
    <name type="synonym">Dipetalonema viteae</name>
    <dbReference type="NCBI Taxonomy" id="6277"/>
    <lineage>
        <taxon>Eukaryota</taxon>
        <taxon>Metazoa</taxon>
        <taxon>Ecdysozoa</taxon>
        <taxon>Nematoda</taxon>
        <taxon>Chromadorea</taxon>
        <taxon>Rhabditida</taxon>
        <taxon>Spirurina</taxon>
        <taxon>Spiruromorpha</taxon>
        <taxon>Filarioidea</taxon>
        <taxon>Onchocercidae</taxon>
        <taxon>Acanthocheilonema</taxon>
    </lineage>
</organism>
<dbReference type="AlphaFoldDB" id="A0A498SAD7"/>
<evidence type="ECO:0000313" key="8">
    <source>
        <dbReference type="EMBL" id="VBB28540.1"/>
    </source>
</evidence>
<evidence type="ECO:0000256" key="2">
    <source>
        <dbReference type="ARBA" id="ARBA00005814"/>
    </source>
</evidence>
<evidence type="ECO:0000256" key="4">
    <source>
        <dbReference type="ARBA" id="ARBA00022692"/>
    </source>
</evidence>
<dbReference type="STRING" id="6277.A0A498SAD7"/>
<dbReference type="GO" id="GO:0042626">
    <property type="term" value="F:ATPase-coupled transmembrane transporter activity"/>
    <property type="evidence" value="ECO:0007669"/>
    <property type="project" value="TreeGrafter"/>
</dbReference>
<sequence length="317" mass="36869">MFPNEPHSFNYLRYAKADELRKEEKSIPNISIRNLCVTLDKRTFSENYQPEVPCISHFLHDISFTLKGGNTLALLYTKESEMRVLLELMSNTISQKYLISGILKNNGHEISMDKFGDRVAYVNADDTYPWLTVAQTVHLQSLFVASDRDTFKNANTIERVIQALALSPIHNFLCNELTVAERQRLKIAKQILKDTDILLLDNITKGMDLYDMAFVIDYLRDWAIKLNRIVVMAVQPPTIEILIMFHKVDLVTHDYLTPESSLESTNRIKRLTEIWKEKAVDDEYKMELMTDELSPKVHRINRWRAALLIYRPVLFLS</sequence>
<dbReference type="PROSITE" id="PS50893">
    <property type="entry name" value="ABC_TRANSPORTER_2"/>
    <property type="match status" value="1"/>
</dbReference>
<dbReference type="InterPro" id="IPR003439">
    <property type="entry name" value="ABC_transporter-like_ATP-bd"/>
</dbReference>
<dbReference type="PANTHER" id="PTHR48041:SF89">
    <property type="entry name" value="FI03229P"/>
    <property type="match status" value="1"/>
</dbReference>
<evidence type="ECO:0000259" key="7">
    <source>
        <dbReference type="PROSITE" id="PS50893"/>
    </source>
</evidence>
<dbReference type="GO" id="GO:0005524">
    <property type="term" value="F:ATP binding"/>
    <property type="evidence" value="ECO:0007669"/>
    <property type="project" value="InterPro"/>
</dbReference>
<dbReference type="Gene3D" id="3.40.50.300">
    <property type="entry name" value="P-loop containing nucleotide triphosphate hydrolases"/>
    <property type="match status" value="1"/>
</dbReference>
<dbReference type="Proteomes" id="UP000276991">
    <property type="component" value="Unassembled WGS sequence"/>
</dbReference>
<dbReference type="InterPro" id="IPR027417">
    <property type="entry name" value="P-loop_NTPase"/>
</dbReference>
<evidence type="ECO:0000256" key="3">
    <source>
        <dbReference type="ARBA" id="ARBA00022448"/>
    </source>
</evidence>
<dbReference type="OrthoDB" id="66620at2759"/>
<dbReference type="GO" id="GO:0005886">
    <property type="term" value="C:plasma membrane"/>
    <property type="evidence" value="ECO:0007669"/>
    <property type="project" value="TreeGrafter"/>
</dbReference>
<dbReference type="EMBL" id="UPTC01000423">
    <property type="protein sequence ID" value="VBB28540.1"/>
    <property type="molecule type" value="Genomic_DNA"/>
</dbReference>
<name>A0A498SAD7_ACAVI</name>
<keyword evidence="6" id="KW-0472">Membrane</keyword>
<keyword evidence="3" id="KW-0813">Transport</keyword>
<dbReference type="Pfam" id="PF00005">
    <property type="entry name" value="ABC_tran"/>
    <property type="match status" value="1"/>
</dbReference>
<dbReference type="InterPro" id="IPR050352">
    <property type="entry name" value="ABCG_transporters"/>
</dbReference>
<evidence type="ECO:0000256" key="5">
    <source>
        <dbReference type="ARBA" id="ARBA00022989"/>
    </source>
</evidence>
<dbReference type="PANTHER" id="PTHR48041">
    <property type="entry name" value="ABC TRANSPORTER G FAMILY MEMBER 28"/>
    <property type="match status" value="1"/>
</dbReference>
<keyword evidence="5" id="KW-1133">Transmembrane helix</keyword>
<comment type="subcellular location">
    <subcellularLocation>
        <location evidence="1">Membrane</location>
        <topology evidence="1">Multi-pass membrane protein</topology>
    </subcellularLocation>
</comment>
<accession>A0A498SAD7</accession>
<protein>
    <recommendedName>
        <fullName evidence="7">ABC transporter domain-containing protein</fullName>
    </recommendedName>
</protein>
<proteinExistence type="inferred from homology"/>
<feature type="domain" description="ABC transporter" evidence="7">
    <location>
        <begin position="37"/>
        <end position="284"/>
    </location>
</feature>
<evidence type="ECO:0000256" key="1">
    <source>
        <dbReference type="ARBA" id="ARBA00004141"/>
    </source>
</evidence>
<evidence type="ECO:0000313" key="9">
    <source>
        <dbReference type="Proteomes" id="UP000276991"/>
    </source>
</evidence>
<dbReference type="SUPFAM" id="SSF52540">
    <property type="entry name" value="P-loop containing nucleoside triphosphate hydrolases"/>
    <property type="match status" value="1"/>
</dbReference>
<evidence type="ECO:0000256" key="6">
    <source>
        <dbReference type="ARBA" id="ARBA00023136"/>
    </source>
</evidence>